<dbReference type="Pfam" id="PF00589">
    <property type="entry name" value="Phage_integrase"/>
    <property type="match status" value="1"/>
</dbReference>
<evidence type="ECO:0000256" key="2">
    <source>
        <dbReference type="SAM" id="MobiDB-lite"/>
    </source>
</evidence>
<evidence type="ECO:0000256" key="1">
    <source>
        <dbReference type="ARBA" id="ARBA00023172"/>
    </source>
</evidence>
<dbReference type="GO" id="GO:0003677">
    <property type="term" value="F:DNA binding"/>
    <property type="evidence" value="ECO:0007669"/>
    <property type="project" value="InterPro"/>
</dbReference>
<dbReference type="PROSITE" id="PS51898">
    <property type="entry name" value="TYR_RECOMBINASE"/>
    <property type="match status" value="1"/>
</dbReference>
<organism evidence="4 5">
    <name type="scientific">Sulfobacillus thermosulfidooxidans</name>
    <dbReference type="NCBI Taxonomy" id="28034"/>
    <lineage>
        <taxon>Bacteria</taxon>
        <taxon>Bacillati</taxon>
        <taxon>Bacillota</taxon>
        <taxon>Clostridia</taxon>
        <taxon>Eubacteriales</taxon>
        <taxon>Clostridiales Family XVII. Incertae Sedis</taxon>
        <taxon>Sulfobacillus</taxon>
    </lineage>
</organism>
<dbReference type="EMBL" id="PXYX01000024">
    <property type="protein sequence ID" value="PSR26291.1"/>
    <property type="molecule type" value="Genomic_DNA"/>
</dbReference>
<evidence type="ECO:0000313" key="5">
    <source>
        <dbReference type="Proteomes" id="UP000242705"/>
    </source>
</evidence>
<comment type="caution">
    <text evidence="4">The sequence shown here is derived from an EMBL/GenBank/DDBJ whole genome shotgun (WGS) entry which is preliminary data.</text>
</comment>
<dbReference type="AlphaFoldDB" id="A0A2T2WVM4"/>
<proteinExistence type="predicted"/>
<name>A0A2T2WVM4_SULTH</name>
<sequence length="106" mass="11632">MVVPHVYIHFKKLAVQSGLPSGMRIHDLRHAMATYWLANGVLVKVVSKRLGHANISITLQIYGHVLPGMQAEAAAKMDALLADTTDESPPSPSPLYPHENRVLKGR</sequence>
<dbReference type="SUPFAM" id="SSF56349">
    <property type="entry name" value="DNA breaking-rejoining enzymes"/>
    <property type="match status" value="1"/>
</dbReference>
<reference evidence="4 5" key="1">
    <citation type="journal article" date="2014" name="BMC Genomics">
        <title>Comparison of environmental and isolate Sulfobacillus genomes reveals diverse carbon, sulfur, nitrogen, and hydrogen metabolisms.</title>
        <authorList>
            <person name="Justice N.B."/>
            <person name="Norman A."/>
            <person name="Brown C.T."/>
            <person name="Singh A."/>
            <person name="Thomas B.C."/>
            <person name="Banfield J.F."/>
        </authorList>
    </citation>
    <scope>NUCLEOTIDE SEQUENCE [LARGE SCALE GENOMIC DNA]</scope>
    <source>
        <strain evidence="4">AMDSBA5</strain>
    </source>
</reference>
<feature type="region of interest" description="Disordered" evidence="2">
    <location>
        <begin position="83"/>
        <end position="106"/>
    </location>
</feature>
<evidence type="ECO:0000259" key="3">
    <source>
        <dbReference type="PROSITE" id="PS51898"/>
    </source>
</evidence>
<dbReference type="Gene3D" id="1.10.443.10">
    <property type="entry name" value="Intergrase catalytic core"/>
    <property type="match status" value="1"/>
</dbReference>
<protein>
    <recommendedName>
        <fullName evidence="3">Tyr recombinase domain-containing protein</fullName>
    </recommendedName>
</protein>
<evidence type="ECO:0000313" key="4">
    <source>
        <dbReference type="EMBL" id="PSR26291.1"/>
    </source>
</evidence>
<dbReference type="InterPro" id="IPR002104">
    <property type="entry name" value="Integrase_catalytic"/>
</dbReference>
<dbReference type="InterPro" id="IPR013762">
    <property type="entry name" value="Integrase-like_cat_sf"/>
</dbReference>
<dbReference type="GO" id="GO:0006310">
    <property type="term" value="P:DNA recombination"/>
    <property type="evidence" value="ECO:0007669"/>
    <property type="project" value="UniProtKB-KW"/>
</dbReference>
<accession>A0A2T2WVM4</accession>
<dbReference type="Proteomes" id="UP000242705">
    <property type="component" value="Unassembled WGS sequence"/>
</dbReference>
<dbReference type="GO" id="GO:0015074">
    <property type="term" value="P:DNA integration"/>
    <property type="evidence" value="ECO:0007669"/>
    <property type="project" value="InterPro"/>
</dbReference>
<keyword evidence="1" id="KW-0233">DNA recombination</keyword>
<feature type="domain" description="Tyr recombinase" evidence="3">
    <location>
        <begin position="1"/>
        <end position="75"/>
    </location>
</feature>
<gene>
    <name evidence="4" type="ORF">C7B47_10960</name>
</gene>
<dbReference type="InterPro" id="IPR011010">
    <property type="entry name" value="DNA_brk_join_enz"/>
</dbReference>